<dbReference type="GO" id="GO:0005681">
    <property type="term" value="C:spliceosomal complex"/>
    <property type="evidence" value="ECO:0007669"/>
    <property type="project" value="TreeGrafter"/>
</dbReference>
<evidence type="ECO:0000256" key="1">
    <source>
        <dbReference type="ARBA" id="ARBA00004123"/>
    </source>
</evidence>
<dbReference type="GO" id="GO:0045292">
    <property type="term" value="P:mRNA cis splicing, via spliceosome"/>
    <property type="evidence" value="ECO:0007669"/>
    <property type="project" value="TreeGrafter"/>
</dbReference>
<dbReference type="EMBL" id="ML732180">
    <property type="protein sequence ID" value="KAB8076497.1"/>
    <property type="molecule type" value="Genomic_DNA"/>
</dbReference>
<feature type="compositionally biased region" description="Acidic residues" evidence="5">
    <location>
        <begin position="280"/>
        <end position="291"/>
    </location>
</feature>
<keyword evidence="4" id="KW-0539">Nucleus</keyword>
<proteinExistence type="predicted"/>
<comment type="subcellular location">
    <subcellularLocation>
        <location evidence="2">Cytoplasm</location>
    </subcellularLocation>
    <subcellularLocation>
        <location evidence="1">Nucleus</location>
    </subcellularLocation>
</comment>
<dbReference type="GO" id="GO:0034715">
    <property type="term" value="C:pICln-Sm protein complex"/>
    <property type="evidence" value="ECO:0007669"/>
    <property type="project" value="TreeGrafter"/>
</dbReference>
<evidence type="ECO:0000256" key="3">
    <source>
        <dbReference type="ARBA" id="ARBA00022490"/>
    </source>
</evidence>
<reference evidence="6 7" key="1">
    <citation type="submission" date="2019-04" db="EMBL/GenBank/DDBJ databases">
        <title>Friends and foes A comparative genomics study of 23 Aspergillus species from section Flavi.</title>
        <authorList>
            <consortium name="DOE Joint Genome Institute"/>
            <person name="Kjaerbolling I."/>
            <person name="Vesth T."/>
            <person name="Frisvad J.C."/>
            <person name="Nybo J.L."/>
            <person name="Theobald S."/>
            <person name="Kildgaard S."/>
            <person name="Isbrandt T."/>
            <person name="Kuo A."/>
            <person name="Sato A."/>
            <person name="Lyhne E.K."/>
            <person name="Kogle M.E."/>
            <person name="Wiebenga A."/>
            <person name="Kun R.S."/>
            <person name="Lubbers R.J."/>
            <person name="Makela M.R."/>
            <person name="Barry K."/>
            <person name="Chovatia M."/>
            <person name="Clum A."/>
            <person name="Daum C."/>
            <person name="Haridas S."/>
            <person name="He G."/>
            <person name="LaButti K."/>
            <person name="Lipzen A."/>
            <person name="Mondo S."/>
            <person name="Riley R."/>
            <person name="Salamov A."/>
            <person name="Simmons B.A."/>
            <person name="Magnuson J.K."/>
            <person name="Henrissat B."/>
            <person name="Mortensen U.H."/>
            <person name="Larsen T.O."/>
            <person name="Devries R.P."/>
            <person name="Grigoriev I.V."/>
            <person name="Machida M."/>
            <person name="Baker S.E."/>
            <person name="Andersen M.R."/>
        </authorList>
    </citation>
    <scope>NUCLEOTIDE SEQUENCE [LARGE SCALE GENOMIC DNA]</scope>
    <source>
        <strain evidence="6 7">CBS 151.66</strain>
    </source>
</reference>
<gene>
    <name evidence="6" type="ORF">BDV29DRAFT_200119</name>
</gene>
<dbReference type="Pfam" id="PF03517">
    <property type="entry name" value="Voldacs"/>
    <property type="match status" value="1"/>
</dbReference>
<protein>
    <submittedName>
        <fullName evidence="6">Regulator of volume decrease after cellular swelling-domain-containing protein</fullName>
    </submittedName>
</protein>
<evidence type="ECO:0000256" key="2">
    <source>
        <dbReference type="ARBA" id="ARBA00004496"/>
    </source>
</evidence>
<keyword evidence="7" id="KW-1185">Reference proteome</keyword>
<dbReference type="GO" id="GO:0000387">
    <property type="term" value="P:spliceosomal snRNP assembly"/>
    <property type="evidence" value="ECO:0007669"/>
    <property type="project" value="TreeGrafter"/>
</dbReference>
<evidence type="ECO:0000313" key="7">
    <source>
        <dbReference type="Proteomes" id="UP000326565"/>
    </source>
</evidence>
<dbReference type="PANTHER" id="PTHR21399">
    <property type="entry name" value="CHLORIDE CONDUCTANCE REGULATORY PROTEIN ICLN"/>
    <property type="match status" value="1"/>
</dbReference>
<keyword evidence="3" id="KW-0963">Cytoplasm</keyword>
<dbReference type="Gene3D" id="2.30.29.30">
    <property type="entry name" value="Pleckstrin-homology domain (PH domain)/Phosphotyrosine-binding domain (PTB)"/>
    <property type="match status" value="1"/>
</dbReference>
<dbReference type="InterPro" id="IPR011993">
    <property type="entry name" value="PH-like_dom_sf"/>
</dbReference>
<evidence type="ECO:0000313" key="6">
    <source>
        <dbReference type="EMBL" id="KAB8076497.1"/>
    </source>
</evidence>
<evidence type="ECO:0000256" key="4">
    <source>
        <dbReference type="ARBA" id="ARBA00023242"/>
    </source>
</evidence>
<evidence type="ECO:0000256" key="5">
    <source>
        <dbReference type="SAM" id="MobiDB-lite"/>
    </source>
</evidence>
<dbReference type="AlphaFoldDB" id="A0A5N5X8V9"/>
<organism evidence="6 7">
    <name type="scientific">Aspergillus leporis</name>
    <dbReference type="NCBI Taxonomy" id="41062"/>
    <lineage>
        <taxon>Eukaryota</taxon>
        <taxon>Fungi</taxon>
        <taxon>Dikarya</taxon>
        <taxon>Ascomycota</taxon>
        <taxon>Pezizomycotina</taxon>
        <taxon>Eurotiomycetes</taxon>
        <taxon>Eurotiomycetidae</taxon>
        <taxon>Eurotiales</taxon>
        <taxon>Aspergillaceae</taxon>
        <taxon>Aspergillus</taxon>
        <taxon>Aspergillus subgen. Circumdati</taxon>
    </lineage>
</organism>
<dbReference type="PANTHER" id="PTHR21399:SF0">
    <property type="entry name" value="METHYLOSOME SUBUNIT PICLN"/>
    <property type="match status" value="1"/>
</dbReference>
<dbReference type="InterPro" id="IPR039924">
    <property type="entry name" value="ICln/Lot5/Saf5"/>
</dbReference>
<feature type="region of interest" description="Disordered" evidence="5">
    <location>
        <begin position="252"/>
        <end position="299"/>
    </location>
</feature>
<dbReference type="GO" id="GO:0005829">
    <property type="term" value="C:cytosol"/>
    <property type="evidence" value="ECO:0007669"/>
    <property type="project" value="TreeGrafter"/>
</dbReference>
<sequence>MEPLQTPPETSSFILLADHQSRTPTSFHSGPAVLHYHSKRCKLVILEHELAATPVLSSLRGETAAATANGTNPQTQENADGEPEGKEIVIDGIDVWVTSDKFLLYNPTLSTGLSIPYPTISLHAVQRLTPPNTSTEVQGLYMQIATPAEPSTVQEDDFEECITMTVVPPPQQEEQADKPDETPTQALYNAVSACSNLHPDPMSEDEDDGEAESSLFEAGLIAAGSGDGGLPPPMDGSSGWITADNMHEFFDEEGNWIGGGEEPSLSLGPGAGTIRQREGEDVEEHEGEGDEEAKWRRTD</sequence>
<dbReference type="OrthoDB" id="19714at2759"/>
<accession>A0A5N5X8V9</accession>
<dbReference type="Proteomes" id="UP000326565">
    <property type="component" value="Unassembled WGS sequence"/>
</dbReference>
<name>A0A5N5X8V9_9EURO</name>